<dbReference type="InterPro" id="IPR050367">
    <property type="entry name" value="APC_superfamily"/>
</dbReference>
<evidence type="ECO:0000256" key="7">
    <source>
        <dbReference type="SAM" id="Phobius"/>
    </source>
</evidence>
<evidence type="ECO:0000256" key="6">
    <source>
        <dbReference type="ARBA" id="ARBA00023136"/>
    </source>
</evidence>
<feature type="transmembrane region" description="Helical" evidence="7">
    <location>
        <begin position="38"/>
        <end position="61"/>
    </location>
</feature>
<evidence type="ECO:0000313" key="9">
    <source>
        <dbReference type="Proteomes" id="UP000030635"/>
    </source>
</evidence>
<feature type="transmembrane region" description="Helical" evidence="7">
    <location>
        <begin position="342"/>
        <end position="364"/>
    </location>
</feature>
<dbReference type="InterPro" id="IPR002293">
    <property type="entry name" value="AA/rel_permease1"/>
</dbReference>
<comment type="subcellular location">
    <subcellularLocation>
        <location evidence="1">Cell membrane</location>
        <topology evidence="1">Multi-pass membrane protein</topology>
    </subcellularLocation>
</comment>
<keyword evidence="4 7" id="KW-0812">Transmembrane</keyword>
<feature type="transmembrane region" description="Helical" evidence="7">
    <location>
        <begin position="157"/>
        <end position="179"/>
    </location>
</feature>
<dbReference type="PANTHER" id="PTHR42770:SF15">
    <property type="entry name" value="GLUTAMATE_GAMMA-AMINOBUTYRATE ANTIPORTER-RELATED"/>
    <property type="match status" value="1"/>
</dbReference>
<dbReference type="OrthoDB" id="92719at2"/>
<dbReference type="EMBL" id="CP006905">
    <property type="protein sequence ID" value="AIY82398.1"/>
    <property type="molecule type" value="Genomic_DNA"/>
</dbReference>
<dbReference type="eggNOG" id="COG0531">
    <property type="taxonomic scope" value="Bacteria"/>
</dbReference>
<feature type="transmembrane region" description="Helical" evidence="7">
    <location>
        <begin position="237"/>
        <end position="259"/>
    </location>
</feature>
<feature type="transmembrane region" description="Helical" evidence="7">
    <location>
        <begin position="127"/>
        <end position="145"/>
    </location>
</feature>
<keyword evidence="3" id="KW-1003">Cell membrane</keyword>
<dbReference type="STRING" id="1561.NPD11_1028"/>
<accession>A0A0A7FS73</accession>
<dbReference type="Pfam" id="PF13520">
    <property type="entry name" value="AA_permease_2"/>
    <property type="match status" value="1"/>
</dbReference>
<feature type="transmembrane region" description="Helical" evidence="7">
    <location>
        <begin position="412"/>
        <end position="432"/>
    </location>
</feature>
<evidence type="ECO:0000256" key="1">
    <source>
        <dbReference type="ARBA" id="ARBA00004651"/>
    </source>
</evidence>
<feature type="transmembrane region" description="Helical" evidence="7">
    <location>
        <begin position="444"/>
        <end position="465"/>
    </location>
</feature>
<dbReference type="RefSeq" id="WP_039314301.1">
    <property type="nucleotide sequence ID" value="NZ_CP006905.1"/>
</dbReference>
<dbReference type="AlphaFoldDB" id="A0A0A7FS73"/>
<proteinExistence type="predicted"/>
<dbReference type="PANTHER" id="PTHR42770">
    <property type="entry name" value="AMINO ACID TRANSPORTER-RELATED"/>
    <property type="match status" value="1"/>
</dbReference>
<protein>
    <submittedName>
        <fullName evidence="8">Inner membrane transporter ycaM</fullName>
    </submittedName>
</protein>
<organism evidence="8 9">
    <name type="scientific">Clostridium baratii str. Sullivan</name>
    <dbReference type="NCBI Taxonomy" id="1415775"/>
    <lineage>
        <taxon>Bacteria</taxon>
        <taxon>Bacillati</taxon>
        <taxon>Bacillota</taxon>
        <taxon>Clostridia</taxon>
        <taxon>Eubacteriales</taxon>
        <taxon>Clostridiaceae</taxon>
        <taxon>Clostridium</taxon>
    </lineage>
</organism>
<dbReference type="GO" id="GO:0005886">
    <property type="term" value="C:plasma membrane"/>
    <property type="evidence" value="ECO:0007669"/>
    <property type="project" value="UniProtKB-SubCell"/>
</dbReference>
<feature type="transmembrane region" description="Helical" evidence="7">
    <location>
        <begin position="283"/>
        <end position="308"/>
    </location>
</feature>
<evidence type="ECO:0000256" key="5">
    <source>
        <dbReference type="ARBA" id="ARBA00022989"/>
    </source>
</evidence>
<sequence>MSNQDKKLRWYNLAMMAFVSVWGFGNVVNNFANQGLQVIVSWVLIIGLYFVPYALMVGELGSVFKDGKAGVSTWIRETKGTTLAYFAGWTYWVVHIPYLAQKPQTLLVALGWVFKGNGDLVKSMDPLVAQLITLGIFLLFLWIASRGMTSLKLIGTIAGAATFIMSILYIVLMIAAPAITGATIATTNISFDTIVPNFNFAYFTTIAMLVFSVGGAEKISPYVNNTKNASREFPLGMIILAVMVAVSAILGSFAMGMMFDANHIPKDLMMNGQYYAFQKLGEYYGIGNVFLIIYAIANALAQISALIFSIDAPLKVLLSETDDNFVPKGLTKTNKYGAPIKGYLMTAILVGILIIVPALGIGNVNELYNWLLRLNAVVMPLRYLWVFLAFILLKKAGDKFKTDYKFVKNDKLALAIGVWCFAFTAVACILGMAPQGVEALTGGWWFQLILNVATPFILIGLGFILPKIARRQK</sequence>
<evidence type="ECO:0000313" key="8">
    <source>
        <dbReference type="EMBL" id="AIY82398.1"/>
    </source>
</evidence>
<evidence type="ECO:0000256" key="3">
    <source>
        <dbReference type="ARBA" id="ARBA00022475"/>
    </source>
</evidence>
<evidence type="ECO:0000256" key="2">
    <source>
        <dbReference type="ARBA" id="ARBA00022448"/>
    </source>
</evidence>
<dbReference type="Gene3D" id="1.20.1740.10">
    <property type="entry name" value="Amino acid/polyamine transporter I"/>
    <property type="match status" value="1"/>
</dbReference>
<keyword evidence="5 7" id="KW-1133">Transmembrane helix</keyword>
<dbReference type="Proteomes" id="UP000030635">
    <property type="component" value="Chromosome"/>
</dbReference>
<reference evidence="8 9" key="1">
    <citation type="journal article" date="2015" name="Infect. Genet. Evol.">
        <title>Genomic sequences of six botulinum neurotoxin-producing strains representing three clostridial species illustrate the mobility and diversity of botulinum neurotoxin genes.</title>
        <authorList>
            <person name="Smith T.J."/>
            <person name="Hill K.K."/>
            <person name="Xie G."/>
            <person name="Foley B.T."/>
            <person name="Williamson C.H."/>
            <person name="Foster J.T."/>
            <person name="Johnson S.L."/>
            <person name="Chertkov O."/>
            <person name="Teshima H."/>
            <person name="Gibbons H.S."/>
            <person name="Johnsky L.A."/>
            <person name="Karavis M.A."/>
            <person name="Smith L.A."/>
        </authorList>
    </citation>
    <scope>NUCLEOTIDE SEQUENCE [LARGE SCALE GENOMIC DNA]</scope>
    <source>
        <strain evidence="8">Sullivan</strain>
    </source>
</reference>
<feature type="transmembrane region" description="Helical" evidence="7">
    <location>
        <begin position="370"/>
        <end position="392"/>
    </location>
</feature>
<name>A0A0A7FS73_9CLOT</name>
<dbReference type="HOGENOM" id="CLU_020854_0_1_9"/>
<dbReference type="KEGG" id="cbv:U729_1984"/>
<keyword evidence="6 7" id="KW-0472">Membrane</keyword>
<gene>
    <name evidence="8" type="primary">ycaM</name>
    <name evidence="8" type="ORF">U729_1984</name>
</gene>
<keyword evidence="2" id="KW-0813">Transport</keyword>
<dbReference type="PIRSF" id="PIRSF006060">
    <property type="entry name" value="AA_transporter"/>
    <property type="match status" value="1"/>
</dbReference>
<keyword evidence="9" id="KW-1185">Reference proteome</keyword>
<evidence type="ECO:0000256" key="4">
    <source>
        <dbReference type="ARBA" id="ARBA00022692"/>
    </source>
</evidence>
<feature type="transmembrane region" description="Helical" evidence="7">
    <location>
        <begin position="12"/>
        <end position="32"/>
    </location>
</feature>
<feature type="transmembrane region" description="Helical" evidence="7">
    <location>
        <begin position="199"/>
        <end position="216"/>
    </location>
</feature>
<dbReference type="GO" id="GO:0022857">
    <property type="term" value="F:transmembrane transporter activity"/>
    <property type="evidence" value="ECO:0007669"/>
    <property type="project" value="InterPro"/>
</dbReference>